<dbReference type="Proteomes" id="UP000240243">
    <property type="component" value="Unassembled WGS sequence"/>
</dbReference>
<dbReference type="InterPro" id="IPR036814">
    <property type="entry name" value="YqcC-like_sf"/>
</dbReference>
<protein>
    <recommendedName>
        <fullName evidence="1">YqcC-like domain-containing protein</fullName>
    </recommendedName>
</protein>
<dbReference type="InterPro" id="IPR023376">
    <property type="entry name" value="YqcC-like_dom"/>
</dbReference>
<dbReference type="PANTHER" id="PTHR39586:SF1">
    <property type="entry name" value="CYTOPLASMIC PROTEIN"/>
    <property type="match status" value="1"/>
</dbReference>
<reference evidence="2 3" key="1">
    <citation type="submission" date="2018-03" db="EMBL/GenBank/DDBJ databases">
        <title>The draft genome of Zobellella sp. 59N8.</title>
        <authorList>
            <person name="Liu L."/>
            <person name="Li L."/>
            <person name="Zhang X."/>
            <person name="Liang L."/>
            <person name="Wang T."/>
        </authorList>
    </citation>
    <scope>NUCLEOTIDE SEQUENCE [LARGE SCALE GENOMIC DNA]</scope>
    <source>
        <strain evidence="2 3">59N8</strain>
    </source>
</reference>
<evidence type="ECO:0000313" key="2">
    <source>
        <dbReference type="EMBL" id="PSJ46193.1"/>
    </source>
</evidence>
<organism evidence="2 3">
    <name type="scientific">Zobellella endophytica</name>
    <dbReference type="NCBI Taxonomy" id="2116700"/>
    <lineage>
        <taxon>Bacteria</taxon>
        <taxon>Pseudomonadati</taxon>
        <taxon>Pseudomonadota</taxon>
        <taxon>Gammaproteobacteria</taxon>
        <taxon>Aeromonadales</taxon>
        <taxon>Aeromonadaceae</taxon>
        <taxon>Zobellella</taxon>
    </lineage>
</organism>
<dbReference type="RefSeq" id="WP_106728810.1">
    <property type="nucleotide sequence ID" value="NZ_PXYG01000002.1"/>
</dbReference>
<evidence type="ECO:0000259" key="1">
    <source>
        <dbReference type="Pfam" id="PF04287"/>
    </source>
</evidence>
<sequence>MHADPQALLHAIERELKLLSWWQAVPPAPEALASGEPFCLDTLTFPQWLQFVLLPRMQALLDAEAPLPTRISLYPMATESFKELAEDTRALEEAIARLDEALSGQRVPRQE</sequence>
<dbReference type="EMBL" id="PXYG01000002">
    <property type="protein sequence ID" value="PSJ46193.1"/>
    <property type="molecule type" value="Genomic_DNA"/>
</dbReference>
<comment type="caution">
    <text evidence="2">The sequence shown here is derived from an EMBL/GenBank/DDBJ whole genome shotgun (WGS) entry which is preliminary data.</text>
</comment>
<dbReference type="OrthoDB" id="8794567at2"/>
<dbReference type="Pfam" id="PF04287">
    <property type="entry name" value="DUF446"/>
    <property type="match status" value="1"/>
</dbReference>
<feature type="domain" description="YqcC-like" evidence="1">
    <location>
        <begin position="7"/>
        <end position="100"/>
    </location>
</feature>
<dbReference type="PIRSF" id="PIRSF006257">
    <property type="entry name" value="UCP006257"/>
    <property type="match status" value="1"/>
</dbReference>
<dbReference type="AlphaFoldDB" id="A0A2P7R7N2"/>
<keyword evidence="3" id="KW-1185">Reference proteome</keyword>
<dbReference type="PANTHER" id="PTHR39586">
    <property type="entry name" value="CYTOPLASMIC PROTEIN-RELATED"/>
    <property type="match status" value="1"/>
</dbReference>
<evidence type="ECO:0000313" key="3">
    <source>
        <dbReference type="Proteomes" id="UP000240243"/>
    </source>
</evidence>
<dbReference type="GO" id="GO:0044010">
    <property type="term" value="P:single-species biofilm formation"/>
    <property type="evidence" value="ECO:0007669"/>
    <property type="project" value="TreeGrafter"/>
</dbReference>
<proteinExistence type="predicted"/>
<dbReference type="Gene3D" id="1.20.1440.40">
    <property type="entry name" value="YqcC-like"/>
    <property type="match status" value="1"/>
</dbReference>
<gene>
    <name evidence="2" type="ORF">C7H85_05990</name>
</gene>
<dbReference type="InterPro" id="IPR007384">
    <property type="entry name" value="UCP006257"/>
</dbReference>
<dbReference type="SUPFAM" id="SSF158452">
    <property type="entry name" value="YqcC-like"/>
    <property type="match status" value="1"/>
</dbReference>
<name>A0A2P7R7N2_9GAMM</name>
<accession>A0A2P7R7N2</accession>